<evidence type="ECO:0000256" key="1">
    <source>
        <dbReference type="SAM" id="MobiDB-lite"/>
    </source>
</evidence>
<dbReference type="AlphaFoldDB" id="A0AAE1B827"/>
<sequence>MKTSLAPSLPDKSPSRHKGRQSCFRRQNQLPRLEKELLLTLENILRLVPATAVVRIKISLWLLQRDLIGGGQKQWRPLGLAALWYSLWSDDLPAIRDCLRPALETAQTATAVHNQPTVAGLGRCEMLYDMFNATPGVPVICSARRNLQKRDGPLENNKLECDLPLAAHT</sequence>
<evidence type="ECO:0000313" key="2">
    <source>
        <dbReference type="EMBL" id="KAK3801534.1"/>
    </source>
</evidence>
<dbReference type="Proteomes" id="UP001283361">
    <property type="component" value="Unassembled WGS sequence"/>
</dbReference>
<evidence type="ECO:0000313" key="3">
    <source>
        <dbReference type="Proteomes" id="UP001283361"/>
    </source>
</evidence>
<comment type="caution">
    <text evidence="2">The sequence shown here is derived from an EMBL/GenBank/DDBJ whole genome shotgun (WGS) entry which is preliminary data.</text>
</comment>
<name>A0AAE1B827_9GAST</name>
<accession>A0AAE1B827</accession>
<feature type="region of interest" description="Disordered" evidence="1">
    <location>
        <begin position="1"/>
        <end position="23"/>
    </location>
</feature>
<reference evidence="2" key="1">
    <citation type="journal article" date="2023" name="G3 (Bethesda)">
        <title>A reference genome for the long-term kleptoplast-retaining sea slug Elysia crispata morphotype clarki.</title>
        <authorList>
            <person name="Eastman K.E."/>
            <person name="Pendleton A.L."/>
            <person name="Shaikh M.A."/>
            <person name="Suttiyut T."/>
            <person name="Ogas R."/>
            <person name="Tomko P."/>
            <person name="Gavelis G."/>
            <person name="Widhalm J.R."/>
            <person name="Wisecaver J.H."/>
        </authorList>
    </citation>
    <scope>NUCLEOTIDE SEQUENCE</scope>
    <source>
        <strain evidence="2">ECLA1</strain>
    </source>
</reference>
<organism evidence="2 3">
    <name type="scientific">Elysia crispata</name>
    <name type="common">lettuce slug</name>
    <dbReference type="NCBI Taxonomy" id="231223"/>
    <lineage>
        <taxon>Eukaryota</taxon>
        <taxon>Metazoa</taxon>
        <taxon>Spiralia</taxon>
        <taxon>Lophotrochozoa</taxon>
        <taxon>Mollusca</taxon>
        <taxon>Gastropoda</taxon>
        <taxon>Heterobranchia</taxon>
        <taxon>Euthyneura</taxon>
        <taxon>Panpulmonata</taxon>
        <taxon>Sacoglossa</taxon>
        <taxon>Placobranchoidea</taxon>
        <taxon>Plakobranchidae</taxon>
        <taxon>Elysia</taxon>
    </lineage>
</organism>
<keyword evidence="3" id="KW-1185">Reference proteome</keyword>
<proteinExistence type="predicted"/>
<protein>
    <submittedName>
        <fullName evidence="2">Uncharacterized protein</fullName>
    </submittedName>
</protein>
<dbReference type="EMBL" id="JAWDGP010000304">
    <property type="protein sequence ID" value="KAK3801534.1"/>
    <property type="molecule type" value="Genomic_DNA"/>
</dbReference>
<gene>
    <name evidence="2" type="ORF">RRG08_066724</name>
</gene>